<protein>
    <submittedName>
        <fullName evidence="1">RHTO0S27e01068g1_1</fullName>
    </submittedName>
</protein>
<proteinExistence type="predicted"/>
<reference evidence="1" key="1">
    <citation type="journal article" date="2014" name="Genome Announc.">
        <title>Draft genome sequence of Rhodosporidium toruloides CECT1137, an oleaginous yeast of biotechnological interest.</title>
        <authorList>
            <person name="Morin N."/>
            <person name="Calcas X."/>
            <person name="Devillers H."/>
            <person name="Durrens P."/>
            <person name="Sherman D.J."/>
            <person name="Nicaud J.-M."/>
            <person name="Neuveglise C."/>
        </authorList>
    </citation>
    <scope>NUCLEOTIDE SEQUENCE</scope>
    <source>
        <strain evidence="1">CECT1137</strain>
    </source>
</reference>
<dbReference type="EMBL" id="LK052962">
    <property type="protein sequence ID" value="CDR49504.1"/>
    <property type="molecule type" value="Genomic_DNA"/>
</dbReference>
<dbReference type="SUPFAM" id="SSF52047">
    <property type="entry name" value="RNI-like"/>
    <property type="match status" value="1"/>
</dbReference>
<sequence length="477" mass="54694">MSAPAQQVSASTANFVQVPRGVSASYDGLDLPSTDEGRAAENSLAPRKLERLPDDILLEIFRSLHALFFHLLGWDDPAGEQVEGSRFIPPLKYITLSRRIYTLARPIWLSRLSTWRFSAPNGSLSMRHNERIWSRVDEFADQVRSLYSIVRLETSIEEISLLLRFVHITHLELELHVNQFIPAFARYLQYFRQLVSLEIMYGADYRTVTDEAPFEIDSQLPKLRSLSLSGEELLRLFLTRPCTILQALTCEIDIRQSPLRIPWSSLKRLKLTGIPGPASEPLFKQSLLELALKSSNEPTWPLAHLCLINQASRPYRSPGASEVVAEAYRDVLSLLSSRSALSSLEMDDTWRDMLKLAAPAFLAHVTSLCLGAGETQYDEKFWSDVLKFLVYCPEVKTLTIEDFRMSIVGDSLFPTKQPRRRGRFDEYFVETPVFLVKLASTKILRFTLVAEERRWPWTKVRHDWWRASAEEKFVRAA</sequence>
<dbReference type="OrthoDB" id="10272682at2759"/>
<evidence type="ECO:0000313" key="1">
    <source>
        <dbReference type="EMBL" id="CDR49504.1"/>
    </source>
</evidence>
<name>A0A061BNE5_RHOTO</name>
<dbReference type="AlphaFoldDB" id="A0A061BNE5"/>
<accession>A0A061BNE5</accession>
<gene>
    <name evidence="1" type="ORF">RHTO0S_27e01068g</name>
</gene>
<organism evidence="1">
    <name type="scientific">Rhodotorula toruloides</name>
    <name type="common">Yeast</name>
    <name type="synonym">Rhodosporidium toruloides</name>
    <dbReference type="NCBI Taxonomy" id="5286"/>
    <lineage>
        <taxon>Eukaryota</taxon>
        <taxon>Fungi</taxon>
        <taxon>Dikarya</taxon>
        <taxon>Basidiomycota</taxon>
        <taxon>Pucciniomycotina</taxon>
        <taxon>Microbotryomycetes</taxon>
        <taxon>Sporidiobolales</taxon>
        <taxon>Sporidiobolaceae</taxon>
        <taxon>Rhodotorula</taxon>
    </lineage>
</organism>